<evidence type="ECO:0000259" key="3">
    <source>
        <dbReference type="Pfam" id="PF05738"/>
    </source>
</evidence>
<dbReference type="Proteomes" id="UP001181046">
    <property type="component" value="Unassembled WGS sequence"/>
</dbReference>
<name>A0ABU3FDA6_9ENTE</name>
<dbReference type="SUPFAM" id="SSF49478">
    <property type="entry name" value="Cna protein B-type domain"/>
    <property type="match status" value="2"/>
</dbReference>
<dbReference type="Pfam" id="PF05738">
    <property type="entry name" value="Cna_B"/>
    <property type="match status" value="2"/>
</dbReference>
<feature type="transmembrane region" description="Helical" evidence="1">
    <location>
        <begin position="382"/>
        <end position="399"/>
    </location>
</feature>
<dbReference type="RefSeq" id="WP_311830516.1">
    <property type="nucleotide sequence ID" value="NZ_JARQAJ010000011.1"/>
</dbReference>
<protein>
    <submittedName>
        <fullName evidence="4">Cna B-type domain-containing protein</fullName>
    </submittedName>
</protein>
<proteinExistence type="predicted"/>
<keyword evidence="2" id="KW-0732">Signal</keyword>
<keyword evidence="1" id="KW-1133">Transmembrane helix</keyword>
<dbReference type="Gene3D" id="2.60.40.1140">
    <property type="entry name" value="Collagen-binding surface protein Cna, B-type domain"/>
    <property type="match status" value="2"/>
</dbReference>
<comment type="caution">
    <text evidence="4">The sequence shown here is derived from an EMBL/GenBank/DDBJ whole genome shotgun (WGS) entry which is preliminary data.</text>
</comment>
<evidence type="ECO:0000313" key="4">
    <source>
        <dbReference type="EMBL" id="MDT2760663.1"/>
    </source>
</evidence>
<feature type="domain" description="CNA-B" evidence="3">
    <location>
        <begin position="195"/>
        <end position="274"/>
    </location>
</feature>
<feature type="domain" description="CNA-B" evidence="3">
    <location>
        <begin position="294"/>
        <end position="370"/>
    </location>
</feature>
<keyword evidence="1" id="KW-0472">Membrane</keyword>
<evidence type="ECO:0000256" key="2">
    <source>
        <dbReference type="SAM" id="SignalP"/>
    </source>
</evidence>
<feature type="signal peptide" evidence="2">
    <location>
        <begin position="1"/>
        <end position="27"/>
    </location>
</feature>
<accession>A0ABU3FDA6</accession>
<keyword evidence="1" id="KW-0812">Transmembrane</keyword>
<reference evidence="4" key="1">
    <citation type="submission" date="2023-03" db="EMBL/GenBank/DDBJ databases">
        <authorList>
            <person name="Shen W."/>
            <person name="Cai J."/>
        </authorList>
    </citation>
    <scope>NUCLEOTIDE SEQUENCE</scope>
    <source>
        <strain evidence="4">P66-3</strain>
    </source>
</reference>
<gene>
    <name evidence="4" type="ORF">P7H27_12960</name>
</gene>
<feature type="chain" id="PRO_5046707612" evidence="2">
    <location>
        <begin position="28"/>
        <end position="414"/>
    </location>
</feature>
<dbReference type="EMBL" id="JARQAJ010000011">
    <property type="protein sequence ID" value="MDT2760663.1"/>
    <property type="molecule type" value="Genomic_DNA"/>
</dbReference>
<evidence type="ECO:0000256" key="1">
    <source>
        <dbReference type="SAM" id="Phobius"/>
    </source>
</evidence>
<dbReference type="InterPro" id="IPR008454">
    <property type="entry name" value="Collagen-bd_Cna-like_B-typ_dom"/>
</dbReference>
<keyword evidence="5" id="KW-1185">Reference proteome</keyword>
<organism evidence="4 5">
    <name type="scientific">Enterococcus xiangfangensis</name>
    <dbReference type="NCBI Taxonomy" id="1296537"/>
    <lineage>
        <taxon>Bacteria</taxon>
        <taxon>Bacillati</taxon>
        <taxon>Bacillota</taxon>
        <taxon>Bacilli</taxon>
        <taxon>Lactobacillales</taxon>
        <taxon>Enterococcaceae</taxon>
        <taxon>Enterococcus</taxon>
    </lineage>
</organism>
<dbReference type="CDD" id="cd00222">
    <property type="entry name" value="CollagenBindB"/>
    <property type="match status" value="2"/>
</dbReference>
<evidence type="ECO:0000313" key="5">
    <source>
        <dbReference type="Proteomes" id="UP001181046"/>
    </source>
</evidence>
<sequence length="414" mass="47351">MKEKMKKVLSLLMIFTLSLLLTSPVQAANSTVRFEDGKIIAFEPGSVYTDSDLFSNFKEVMPGDQKREDITVVNEADDFDYIKVYMRALVHDEEENPLSEGVADTGETVASMRDFLSQLSMTVYNGADKIFDAAPDQLNGLAENTYLGSLKKGERLDLSVELNVPIELDNKYRDRAGEVDWAFVIEGFDVEDNTVTVQKLWNDSGNNRPDSIFVELLENETVFEEIELNAENQWTYTWTNLSEKSDWSVREVDVPENYEVSYDIQEHLIRITNKEKDYDIPDLPEPAEPVDLMVKKEWDGREGVHPESVEVTLYDGKKALDTVQLGSWNDWSHEWKQLDGNGDWKVLESVIPKGYTPIYRITEEGLTITNAETLIQTGQLNWPIWLLVIVGISSIFFGYKMRDNDKSTETKTFD</sequence>